<accession>A0ABR3JJG6</accession>
<name>A0ABR3JJG6_9AGAR</name>
<organism evidence="1 2">
    <name type="scientific">Hohenbuehelia grisea</name>
    <dbReference type="NCBI Taxonomy" id="104357"/>
    <lineage>
        <taxon>Eukaryota</taxon>
        <taxon>Fungi</taxon>
        <taxon>Dikarya</taxon>
        <taxon>Basidiomycota</taxon>
        <taxon>Agaricomycotina</taxon>
        <taxon>Agaricomycetes</taxon>
        <taxon>Agaricomycetidae</taxon>
        <taxon>Agaricales</taxon>
        <taxon>Pleurotineae</taxon>
        <taxon>Pleurotaceae</taxon>
        <taxon>Hohenbuehelia</taxon>
    </lineage>
</organism>
<evidence type="ECO:0000313" key="1">
    <source>
        <dbReference type="EMBL" id="KAL0955657.1"/>
    </source>
</evidence>
<evidence type="ECO:0000313" key="2">
    <source>
        <dbReference type="Proteomes" id="UP001556367"/>
    </source>
</evidence>
<gene>
    <name evidence="1" type="ORF">HGRIS_001884</name>
</gene>
<sequence>MVQALPSALTSLYRLFLRTASTSVLHHRGATRNLRKLWRPTFVSAVQVIRQLEQAELGAARRAELEKWYATWDQRMDNTLALLCSSSLSRGLPHRLTRNLALLILGQHQRLSAQPVLRWKPELIGVPTTISKKEEKQARWDEWDENAWAALGEVVSMAEARQKISLGRVTVRGSLPRRKT</sequence>
<dbReference type="Proteomes" id="UP001556367">
    <property type="component" value="Unassembled WGS sequence"/>
</dbReference>
<keyword evidence="2" id="KW-1185">Reference proteome</keyword>
<protein>
    <recommendedName>
        <fullName evidence="3">ATP synthase protein MI25</fullName>
    </recommendedName>
</protein>
<dbReference type="EMBL" id="JASNQZ010000006">
    <property type="protein sequence ID" value="KAL0955657.1"/>
    <property type="molecule type" value="Genomic_DNA"/>
</dbReference>
<proteinExistence type="predicted"/>
<evidence type="ECO:0008006" key="3">
    <source>
        <dbReference type="Google" id="ProtNLM"/>
    </source>
</evidence>
<comment type="caution">
    <text evidence="1">The sequence shown here is derived from an EMBL/GenBank/DDBJ whole genome shotgun (WGS) entry which is preliminary data.</text>
</comment>
<reference evidence="2" key="1">
    <citation type="submission" date="2024-06" db="EMBL/GenBank/DDBJ databases">
        <title>Multi-omics analyses provide insights into the biosynthesis of the anticancer antibiotic pleurotin in Hohenbuehelia grisea.</title>
        <authorList>
            <person name="Weaver J.A."/>
            <person name="Alberti F."/>
        </authorList>
    </citation>
    <scope>NUCLEOTIDE SEQUENCE [LARGE SCALE GENOMIC DNA]</scope>
    <source>
        <strain evidence="2">T-177</strain>
    </source>
</reference>